<dbReference type="Proteomes" id="UP001168821">
    <property type="component" value="Unassembled WGS sequence"/>
</dbReference>
<dbReference type="AlphaFoldDB" id="A0AA38MHQ2"/>
<evidence type="ECO:0000313" key="1">
    <source>
        <dbReference type="EMBL" id="KAJ3656498.1"/>
    </source>
</evidence>
<keyword evidence="2" id="KW-1185">Reference proteome</keyword>
<sequence length="96" mass="10546">MVSEFNRLGSGEVIKDLLLITNPKLSLISPHPPAKICATVKGGTPQVVKTEFNLSRPDGEGYAVFRRGRIGGPNLPYLVKQPKNGLEIFKSLRKMD</sequence>
<gene>
    <name evidence="1" type="ORF">Zmor_015571</name>
</gene>
<reference evidence="1" key="1">
    <citation type="journal article" date="2023" name="G3 (Bethesda)">
        <title>Whole genome assemblies of Zophobas morio and Tenebrio molitor.</title>
        <authorList>
            <person name="Kaur S."/>
            <person name="Stinson S.A."/>
            <person name="diCenzo G.C."/>
        </authorList>
    </citation>
    <scope>NUCLEOTIDE SEQUENCE</scope>
    <source>
        <strain evidence="1">QUZm001</strain>
    </source>
</reference>
<accession>A0AA38MHQ2</accession>
<evidence type="ECO:0000313" key="2">
    <source>
        <dbReference type="Proteomes" id="UP001168821"/>
    </source>
</evidence>
<organism evidence="1 2">
    <name type="scientific">Zophobas morio</name>
    <dbReference type="NCBI Taxonomy" id="2755281"/>
    <lineage>
        <taxon>Eukaryota</taxon>
        <taxon>Metazoa</taxon>
        <taxon>Ecdysozoa</taxon>
        <taxon>Arthropoda</taxon>
        <taxon>Hexapoda</taxon>
        <taxon>Insecta</taxon>
        <taxon>Pterygota</taxon>
        <taxon>Neoptera</taxon>
        <taxon>Endopterygota</taxon>
        <taxon>Coleoptera</taxon>
        <taxon>Polyphaga</taxon>
        <taxon>Cucujiformia</taxon>
        <taxon>Tenebrionidae</taxon>
        <taxon>Zophobas</taxon>
    </lineage>
</organism>
<dbReference type="EMBL" id="JALNTZ010000004">
    <property type="protein sequence ID" value="KAJ3656498.1"/>
    <property type="molecule type" value="Genomic_DNA"/>
</dbReference>
<comment type="caution">
    <text evidence="1">The sequence shown here is derived from an EMBL/GenBank/DDBJ whole genome shotgun (WGS) entry which is preliminary data.</text>
</comment>
<proteinExistence type="predicted"/>
<protein>
    <submittedName>
        <fullName evidence="1">Uncharacterized protein</fullName>
    </submittedName>
</protein>
<name>A0AA38MHQ2_9CUCU</name>